<dbReference type="Proteomes" id="UP000692954">
    <property type="component" value="Unassembled WGS sequence"/>
</dbReference>
<gene>
    <name evidence="7" type="ORF">PSON_ATCC_30995.1.T1780010</name>
</gene>
<dbReference type="PANTHER" id="PTHR10782:SF4">
    <property type="entry name" value="TONALLI, ISOFORM E"/>
    <property type="match status" value="1"/>
</dbReference>
<protein>
    <recommendedName>
        <fullName evidence="6">SP-RING-type domain-containing protein</fullName>
    </recommendedName>
</protein>
<dbReference type="InterPro" id="IPR001965">
    <property type="entry name" value="Znf_PHD"/>
</dbReference>
<evidence type="ECO:0000256" key="2">
    <source>
        <dbReference type="ARBA" id="ARBA00022771"/>
    </source>
</evidence>
<reference evidence="7" key="1">
    <citation type="submission" date="2021-01" db="EMBL/GenBank/DDBJ databases">
        <authorList>
            <consortium name="Genoscope - CEA"/>
            <person name="William W."/>
        </authorList>
    </citation>
    <scope>NUCLEOTIDE SEQUENCE</scope>
</reference>
<accession>A0A8S1RHM9</accession>
<evidence type="ECO:0000256" key="5">
    <source>
        <dbReference type="SAM" id="MobiDB-lite"/>
    </source>
</evidence>
<dbReference type="EMBL" id="CAJJDN010000178">
    <property type="protein sequence ID" value="CAD8127578.1"/>
    <property type="molecule type" value="Genomic_DNA"/>
</dbReference>
<keyword evidence="1" id="KW-0479">Metal-binding</keyword>
<comment type="caution">
    <text evidence="7">The sequence shown here is derived from an EMBL/GenBank/DDBJ whole genome shotgun (WGS) entry which is preliminary data.</text>
</comment>
<keyword evidence="8" id="KW-1185">Reference proteome</keyword>
<evidence type="ECO:0000313" key="8">
    <source>
        <dbReference type="Proteomes" id="UP000692954"/>
    </source>
</evidence>
<evidence type="ECO:0000256" key="3">
    <source>
        <dbReference type="ARBA" id="ARBA00022833"/>
    </source>
</evidence>
<dbReference type="PROSITE" id="PS51044">
    <property type="entry name" value="ZF_SP_RING"/>
    <property type="match status" value="1"/>
</dbReference>
<keyword evidence="3" id="KW-0862">Zinc</keyword>
<keyword evidence="2 4" id="KW-0863">Zinc-finger</keyword>
<dbReference type="InterPro" id="IPR004181">
    <property type="entry name" value="Znf_MIZ"/>
</dbReference>
<dbReference type="Pfam" id="PF02891">
    <property type="entry name" value="zf-MIZ"/>
    <property type="match status" value="1"/>
</dbReference>
<evidence type="ECO:0000313" key="7">
    <source>
        <dbReference type="EMBL" id="CAD8127578.1"/>
    </source>
</evidence>
<organism evidence="7 8">
    <name type="scientific">Paramecium sonneborni</name>
    <dbReference type="NCBI Taxonomy" id="65129"/>
    <lineage>
        <taxon>Eukaryota</taxon>
        <taxon>Sar</taxon>
        <taxon>Alveolata</taxon>
        <taxon>Ciliophora</taxon>
        <taxon>Intramacronucleata</taxon>
        <taxon>Oligohymenophorea</taxon>
        <taxon>Peniculida</taxon>
        <taxon>Parameciidae</taxon>
        <taxon>Paramecium</taxon>
    </lineage>
</organism>
<evidence type="ECO:0000256" key="1">
    <source>
        <dbReference type="ARBA" id="ARBA00022723"/>
    </source>
</evidence>
<feature type="region of interest" description="Disordered" evidence="5">
    <location>
        <begin position="554"/>
        <end position="586"/>
    </location>
</feature>
<name>A0A8S1RHM9_9CILI</name>
<evidence type="ECO:0000259" key="6">
    <source>
        <dbReference type="PROSITE" id="PS51044"/>
    </source>
</evidence>
<dbReference type="GO" id="GO:0000785">
    <property type="term" value="C:chromatin"/>
    <property type="evidence" value="ECO:0007669"/>
    <property type="project" value="TreeGrafter"/>
</dbReference>
<feature type="domain" description="SP-RING-type" evidence="6">
    <location>
        <begin position="412"/>
        <end position="497"/>
    </location>
</feature>
<dbReference type="GO" id="GO:0061665">
    <property type="term" value="F:SUMO ligase activity"/>
    <property type="evidence" value="ECO:0007669"/>
    <property type="project" value="TreeGrafter"/>
</dbReference>
<evidence type="ECO:0000256" key="4">
    <source>
        <dbReference type="PROSITE-ProRule" id="PRU00452"/>
    </source>
</evidence>
<dbReference type="AlphaFoldDB" id="A0A8S1RHM9"/>
<dbReference type="OrthoDB" id="28127at2759"/>
<proteinExistence type="predicted"/>
<dbReference type="GO" id="GO:0008270">
    <property type="term" value="F:zinc ion binding"/>
    <property type="evidence" value="ECO:0007669"/>
    <property type="project" value="UniProtKB-KW"/>
</dbReference>
<dbReference type="PANTHER" id="PTHR10782">
    <property type="entry name" value="ZINC FINGER MIZ DOMAIN-CONTAINING PROTEIN"/>
    <property type="match status" value="1"/>
</dbReference>
<dbReference type="SMART" id="SM00249">
    <property type="entry name" value="PHD"/>
    <property type="match status" value="1"/>
</dbReference>
<sequence length="586" mass="68162">MLKKELEKHLKEIREEVNSLIPKYLDEGILINQINSKVQIELAEEFNIQQDFDLNFKSIFLEFIFNLQKQKMIQKQIFNPPKTISDLFLGSFFNLDDVPKINRHIILKKIIDHINQRINNFFQHQKSTIQFLIEQQKIIDSQSTRSSPIVIDLEIDSNQKTPDEQQQKVQKQEQELITLAQYSNPTEEQLNCPYCVCKKSNQIVLKPLALRCAVCKNYFHISCLRIEKPKKVFVCPECIIIGMDPLHELQESILDPVIFQSLEGRVNQFTQKFEMKKGLPTEHLVELRSIKIDGQFEDICWPDLGDLQLNGKKIQDFKPLANNSCLKKRKDEKIMLNIEQGQVNILTIREQNGSQDLKSYRINQGIPYMLGIFQVRIYKLSEFIKKVKMDQNCLLGIEQSKKLIQLSILQNQFDEVTMESIKVSLDCVYDLNQIQTPARGNICEHIQCFSLENLVTMMKSVSPRKWKCPICKQMILGLQIDAYQMCILTIIKQYNLKINEVSFNQFGEVENTELRALLKQQESTIPESTRSNNNRIIQLEQISQRILRISNQVVAEPKKQKPPPPLPEPKTNKKIGNSFSDAILID</sequence>
<dbReference type="GO" id="GO:0016925">
    <property type="term" value="P:protein sumoylation"/>
    <property type="evidence" value="ECO:0007669"/>
    <property type="project" value="TreeGrafter"/>
</dbReference>